<dbReference type="KEGG" id="eke:EK0264_18750"/>
<sequence length="418" mass="43114">MDEEHAKHHRRAAGYGLAVGFALFLPLHIALSRTTEAATALTIVGALAAALPTRHFWLRPGSSRVPRPDRGEVSTFGVVIAMLATMIAILPITQVPRPLSDTQNAAEEIPPGQRGGLLPDASAHLASLVALASSDDPAASEAVTEIAVDSGSARLTVYGSGQLRSYVADTAGARQSGSTTAIDATVAPYPLSSLSLGDLNELFENSLSTYEFATTNSDTLRIASDQPGAVPTVTITVGALSPSPKIIEPSVDGVLPTPFSVATADDILDEIGLLLQRAGQSAEAPVIGEIVTQSEGKWQTPIRPLIATPLGTSTGALLRLTDGSGAVMHTLGTDPRIIGEEPGGGAGFALNELNAEMLAQIIDDAAKPYALTGDDMGTVAMRIAAQDVDGTVQPVVELQFSSTPGSVAAYALNGERLS</sequence>
<keyword evidence="1" id="KW-0812">Transmembrane</keyword>
<accession>A0A7L4YTK1</accession>
<dbReference type="RefSeq" id="WP_159547233.1">
    <property type="nucleotide sequence ID" value="NZ_CP047156.1"/>
</dbReference>
<keyword evidence="3" id="KW-1185">Reference proteome</keyword>
<keyword evidence="1" id="KW-0472">Membrane</keyword>
<evidence type="ECO:0000256" key="1">
    <source>
        <dbReference type="SAM" id="Phobius"/>
    </source>
</evidence>
<dbReference type="AlphaFoldDB" id="A0A7L4YTK1"/>
<name>A0A7L4YTK1_9ACTN</name>
<dbReference type="EMBL" id="CP047156">
    <property type="protein sequence ID" value="QHC02109.1"/>
    <property type="molecule type" value="Genomic_DNA"/>
</dbReference>
<feature type="transmembrane region" description="Helical" evidence="1">
    <location>
        <begin position="73"/>
        <end position="92"/>
    </location>
</feature>
<protein>
    <submittedName>
        <fullName evidence="2">Uncharacterized protein</fullName>
    </submittedName>
</protein>
<feature type="transmembrane region" description="Helical" evidence="1">
    <location>
        <begin position="12"/>
        <end position="31"/>
    </location>
</feature>
<feature type="transmembrane region" description="Helical" evidence="1">
    <location>
        <begin position="37"/>
        <end position="53"/>
    </location>
</feature>
<organism evidence="2 3">
    <name type="scientific">Epidermidibacterium keratini</name>
    <dbReference type="NCBI Taxonomy" id="1891644"/>
    <lineage>
        <taxon>Bacteria</taxon>
        <taxon>Bacillati</taxon>
        <taxon>Actinomycetota</taxon>
        <taxon>Actinomycetes</taxon>
        <taxon>Sporichthyales</taxon>
        <taxon>Sporichthyaceae</taxon>
        <taxon>Epidermidibacterium</taxon>
    </lineage>
</organism>
<dbReference type="Proteomes" id="UP000463857">
    <property type="component" value="Chromosome"/>
</dbReference>
<keyword evidence="1" id="KW-1133">Transmembrane helix</keyword>
<gene>
    <name evidence="2" type="ORF">EK0264_18750</name>
</gene>
<reference evidence="2 3" key="1">
    <citation type="journal article" date="2018" name="Int. J. Syst. Evol. Microbiol.">
        <title>Epidermidibacterium keratini gen. nov., sp. nov., a member of the family Sporichthyaceae, isolated from keratin epidermis.</title>
        <authorList>
            <person name="Lee D.G."/>
            <person name="Trujillo M.E."/>
            <person name="Kang S."/>
            <person name="Nam J.J."/>
            <person name="Kim Y.J."/>
        </authorList>
    </citation>
    <scope>NUCLEOTIDE SEQUENCE [LARGE SCALE GENOMIC DNA]</scope>
    <source>
        <strain evidence="2 3">EPI-7</strain>
    </source>
</reference>
<proteinExistence type="predicted"/>
<dbReference type="InParanoid" id="A0A7L4YTK1"/>
<evidence type="ECO:0000313" key="2">
    <source>
        <dbReference type="EMBL" id="QHC02109.1"/>
    </source>
</evidence>
<evidence type="ECO:0000313" key="3">
    <source>
        <dbReference type="Proteomes" id="UP000463857"/>
    </source>
</evidence>